<feature type="transmembrane region" description="Helical" evidence="1">
    <location>
        <begin position="95"/>
        <end position="122"/>
    </location>
</feature>
<evidence type="ECO:0000313" key="4">
    <source>
        <dbReference type="Proteomes" id="UP000546200"/>
    </source>
</evidence>
<evidence type="ECO:0000313" key="3">
    <source>
        <dbReference type="EMBL" id="MBB5715166.1"/>
    </source>
</evidence>
<dbReference type="GO" id="GO:0080120">
    <property type="term" value="P:CAAX-box protein maturation"/>
    <property type="evidence" value="ECO:0007669"/>
    <property type="project" value="UniProtKB-ARBA"/>
</dbReference>
<feature type="transmembrane region" description="Helical" evidence="1">
    <location>
        <begin position="150"/>
        <end position="172"/>
    </location>
</feature>
<organism evidence="3 4">
    <name type="scientific">Sphingomonas aerophila</name>
    <dbReference type="NCBI Taxonomy" id="1344948"/>
    <lineage>
        <taxon>Bacteria</taxon>
        <taxon>Pseudomonadati</taxon>
        <taxon>Pseudomonadota</taxon>
        <taxon>Alphaproteobacteria</taxon>
        <taxon>Sphingomonadales</taxon>
        <taxon>Sphingomonadaceae</taxon>
        <taxon>Sphingomonas</taxon>
    </lineage>
</organism>
<feature type="transmembrane region" description="Helical" evidence="1">
    <location>
        <begin position="184"/>
        <end position="204"/>
    </location>
</feature>
<dbReference type="AlphaFoldDB" id="A0A7W9BE26"/>
<accession>A0A7W9BE26</accession>
<sequence>MDFVPIALGDNGILRPRRWRPAIAFGWMLALFAVFIAFSAVGSVLRGPLHQSATVANIGGTLSLVALFVVYAALVRRVEKRPVEELRLSALPRDLGLGLLIGTGMFALVFASLRLLGAYTLARANWYDWPNDLLTYTKVGLVEELLTRAIIFRLLMRAAGVWPAIILSSLLFGGGHLGNPNATWLGAVAIAIEAGTMLAGFYLLTGRLWMSVGVHIAWNMMQGPVFGARVSGHVENGSLFASAPVSGAPEWLSGGIFGPEASVSAMVVGLAVFIITWIGARRRGFV</sequence>
<feature type="domain" description="CAAX prenyl protease 2/Lysostaphin resistance protein A-like" evidence="2">
    <location>
        <begin position="133"/>
        <end position="221"/>
    </location>
</feature>
<evidence type="ECO:0000259" key="2">
    <source>
        <dbReference type="Pfam" id="PF02517"/>
    </source>
</evidence>
<dbReference type="RefSeq" id="WP_184057189.1">
    <property type="nucleotide sequence ID" value="NZ_JACIJK010000005.1"/>
</dbReference>
<dbReference type="InterPro" id="IPR003675">
    <property type="entry name" value="Rce1/LyrA-like_dom"/>
</dbReference>
<feature type="transmembrane region" description="Helical" evidence="1">
    <location>
        <begin position="261"/>
        <end position="280"/>
    </location>
</feature>
<keyword evidence="1" id="KW-0472">Membrane</keyword>
<dbReference type="Pfam" id="PF02517">
    <property type="entry name" value="Rce1-like"/>
    <property type="match status" value="1"/>
</dbReference>
<dbReference type="PANTHER" id="PTHR39430:SF1">
    <property type="entry name" value="PROTEASE"/>
    <property type="match status" value="1"/>
</dbReference>
<keyword evidence="1" id="KW-1133">Transmembrane helix</keyword>
<keyword evidence="4" id="KW-1185">Reference proteome</keyword>
<feature type="transmembrane region" description="Helical" evidence="1">
    <location>
        <begin position="53"/>
        <end position="74"/>
    </location>
</feature>
<dbReference type="GO" id="GO:0004175">
    <property type="term" value="F:endopeptidase activity"/>
    <property type="evidence" value="ECO:0007669"/>
    <property type="project" value="UniProtKB-ARBA"/>
</dbReference>
<feature type="transmembrane region" description="Helical" evidence="1">
    <location>
        <begin position="22"/>
        <end position="41"/>
    </location>
</feature>
<comment type="caution">
    <text evidence="3">The sequence shown here is derived from an EMBL/GenBank/DDBJ whole genome shotgun (WGS) entry which is preliminary data.</text>
</comment>
<reference evidence="3 4" key="1">
    <citation type="submission" date="2020-08" db="EMBL/GenBank/DDBJ databases">
        <title>Genomic Encyclopedia of Type Strains, Phase IV (KMG-IV): sequencing the most valuable type-strain genomes for metagenomic binning, comparative biology and taxonomic classification.</title>
        <authorList>
            <person name="Goeker M."/>
        </authorList>
    </citation>
    <scope>NUCLEOTIDE SEQUENCE [LARGE SCALE GENOMIC DNA]</scope>
    <source>
        <strain evidence="3 4">DSM 100044</strain>
    </source>
</reference>
<proteinExistence type="predicted"/>
<gene>
    <name evidence="3" type="ORF">FHS94_002007</name>
</gene>
<keyword evidence="1" id="KW-0812">Transmembrane</keyword>
<dbReference type="PANTHER" id="PTHR39430">
    <property type="entry name" value="MEMBRANE-ASSOCIATED PROTEASE-RELATED"/>
    <property type="match status" value="1"/>
</dbReference>
<protein>
    <recommendedName>
        <fullName evidence="2">CAAX prenyl protease 2/Lysostaphin resistance protein A-like domain-containing protein</fullName>
    </recommendedName>
</protein>
<dbReference type="Proteomes" id="UP000546200">
    <property type="component" value="Unassembled WGS sequence"/>
</dbReference>
<evidence type="ECO:0000256" key="1">
    <source>
        <dbReference type="SAM" id="Phobius"/>
    </source>
</evidence>
<dbReference type="EMBL" id="JACIJK010000005">
    <property type="protein sequence ID" value="MBB5715166.1"/>
    <property type="molecule type" value="Genomic_DNA"/>
</dbReference>
<name>A0A7W9BE26_9SPHN</name>